<sequence length="124" mass="14039">MKSPGDWPEPLVRVQSLSESGISTIPNKYVKPPNERPSLSKINDVNIPTIDLEGLFSSGDGHEGINNYGHIYEEISEACCNWGFFQVVNHGVSPELMDEARQVWREFFHQSMDVKQTYANTPRT</sequence>
<reference evidence="6 7" key="1">
    <citation type="journal article" date="2017" name="Genome Biol.">
        <title>New reference genome sequences of hot pepper reveal the massive evolution of plant disease-resistance genes by retroduplication.</title>
        <authorList>
            <person name="Kim S."/>
            <person name="Park J."/>
            <person name="Yeom S.I."/>
            <person name="Kim Y.M."/>
            <person name="Seo E."/>
            <person name="Kim K.T."/>
            <person name="Kim M.S."/>
            <person name="Lee J.M."/>
            <person name="Cheong K."/>
            <person name="Shin H.S."/>
            <person name="Kim S.B."/>
            <person name="Han K."/>
            <person name="Lee J."/>
            <person name="Park M."/>
            <person name="Lee H.A."/>
            <person name="Lee H.Y."/>
            <person name="Lee Y."/>
            <person name="Oh S."/>
            <person name="Lee J.H."/>
            <person name="Choi E."/>
            <person name="Choi E."/>
            <person name="Lee S.E."/>
            <person name="Jeon J."/>
            <person name="Kim H."/>
            <person name="Choi G."/>
            <person name="Song H."/>
            <person name="Lee J."/>
            <person name="Lee S.C."/>
            <person name="Kwon J.K."/>
            <person name="Lee H.Y."/>
            <person name="Koo N."/>
            <person name="Hong Y."/>
            <person name="Kim R.W."/>
            <person name="Kang W.H."/>
            <person name="Huh J.H."/>
            <person name="Kang B.C."/>
            <person name="Yang T.J."/>
            <person name="Lee Y.H."/>
            <person name="Bennetzen J.L."/>
            <person name="Choi D."/>
        </authorList>
    </citation>
    <scope>NUCLEOTIDE SEQUENCE [LARGE SCALE GENOMIC DNA]</scope>
    <source>
        <strain evidence="7">cv. PBC81</strain>
    </source>
</reference>
<dbReference type="AlphaFoldDB" id="A0A2G2X4X5"/>
<dbReference type="OrthoDB" id="1686347at2759"/>
<dbReference type="PANTHER" id="PTHR10209:SF751">
    <property type="entry name" value="OS06G0255100 PROTEIN"/>
    <property type="match status" value="1"/>
</dbReference>
<dbReference type="InterPro" id="IPR026992">
    <property type="entry name" value="DIOX_N"/>
</dbReference>
<evidence type="ECO:0000256" key="2">
    <source>
        <dbReference type="ARBA" id="ARBA00022896"/>
    </source>
</evidence>
<accession>A0A2G2X4X5</accession>
<organism evidence="6 7">
    <name type="scientific">Capsicum baccatum</name>
    <name type="common">Peruvian pepper</name>
    <dbReference type="NCBI Taxonomy" id="33114"/>
    <lineage>
        <taxon>Eukaryota</taxon>
        <taxon>Viridiplantae</taxon>
        <taxon>Streptophyta</taxon>
        <taxon>Embryophyta</taxon>
        <taxon>Tracheophyta</taxon>
        <taxon>Spermatophyta</taxon>
        <taxon>Magnoliopsida</taxon>
        <taxon>eudicotyledons</taxon>
        <taxon>Gunneridae</taxon>
        <taxon>Pentapetalae</taxon>
        <taxon>asterids</taxon>
        <taxon>lamiids</taxon>
        <taxon>Solanales</taxon>
        <taxon>Solanaceae</taxon>
        <taxon>Solanoideae</taxon>
        <taxon>Capsiceae</taxon>
        <taxon>Capsicum</taxon>
    </lineage>
</organism>
<dbReference type="PANTHER" id="PTHR10209">
    <property type="entry name" value="OXIDOREDUCTASE, 2OG-FE II OXYGENASE FAMILY PROTEIN"/>
    <property type="match status" value="1"/>
</dbReference>
<dbReference type="SUPFAM" id="SSF51197">
    <property type="entry name" value="Clavaminate synthase-like"/>
    <property type="match status" value="1"/>
</dbReference>
<evidence type="ECO:0000256" key="1">
    <source>
        <dbReference type="ARBA" id="ARBA00022723"/>
    </source>
</evidence>
<dbReference type="EMBL" id="MLFT02000003">
    <property type="protein sequence ID" value="PHT52538.1"/>
    <property type="molecule type" value="Genomic_DNA"/>
</dbReference>
<evidence type="ECO:0000313" key="6">
    <source>
        <dbReference type="EMBL" id="PHT52538.1"/>
    </source>
</evidence>
<keyword evidence="3" id="KW-0560">Oxidoreductase</keyword>
<dbReference type="GO" id="GO:0046872">
    <property type="term" value="F:metal ion binding"/>
    <property type="evidence" value="ECO:0007669"/>
    <property type="project" value="UniProtKB-KW"/>
</dbReference>
<dbReference type="Gene3D" id="2.60.120.330">
    <property type="entry name" value="B-lactam Antibiotic, Isopenicillin N Synthase, Chain"/>
    <property type="match status" value="1"/>
</dbReference>
<gene>
    <name evidence="6" type="ORF">CQW23_07000</name>
</gene>
<feature type="domain" description="Non-haem dioxygenase N-terminal" evidence="5">
    <location>
        <begin position="47"/>
        <end position="122"/>
    </location>
</feature>
<keyword evidence="2" id="KW-0847">Vitamin C</keyword>
<name>A0A2G2X4X5_CAPBA</name>
<evidence type="ECO:0000313" key="7">
    <source>
        <dbReference type="Proteomes" id="UP000224567"/>
    </source>
</evidence>
<evidence type="ECO:0000259" key="5">
    <source>
        <dbReference type="Pfam" id="PF14226"/>
    </source>
</evidence>
<evidence type="ECO:0000256" key="3">
    <source>
        <dbReference type="ARBA" id="ARBA00023002"/>
    </source>
</evidence>
<keyword evidence="7" id="KW-1185">Reference proteome</keyword>
<keyword evidence="1" id="KW-0479">Metal-binding</keyword>
<keyword evidence="4" id="KW-0408">Iron</keyword>
<evidence type="ECO:0000256" key="4">
    <source>
        <dbReference type="ARBA" id="ARBA00023004"/>
    </source>
</evidence>
<protein>
    <recommendedName>
        <fullName evidence="5">Non-haem dioxygenase N-terminal domain-containing protein</fullName>
    </recommendedName>
</protein>
<dbReference type="GO" id="GO:0031418">
    <property type="term" value="F:L-ascorbic acid binding"/>
    <property type="evidence" value="ECO:0007669"/>
    <property type="project" value="UniProtKB-KW"/>
</dbReference>
<reference evidence="7" key="2">
    <citation type="journal article" date="2017" name="J. Anim. Genet.">
        <title>Multiple reference genome sequences of hot pepper reveal the massive evolution of plant disease resistance genes by retroduplication.</title>
        <authorList>
            <person name="Kim S."/>
            <person name="Park J."/>
            <person name="Yeom S.-I."/>
            <person name="Kim Y.-M."/>
            <person name="Seo E."/>
            <person name="Kim K.-T."/>
            <person name="Kim M.-S."/>
            <person name="Lee J.M."/>
            <person name="Cheong K."/>
            <person name="Shin H.-S."/>
            <person name="Kim S.-B."/>
            <person name="Han K."/>
            <person name="Lee J."/>
            <person name="Park M."/>
            <person name="Lee H.-A."/>
            <person name="Lee H.-Y."/>
            <person name="Lee Y."/>
            <person name="Oh S."/>
            <person name="Lee J.H."/>
            <person name="Choi E."/>
            <person name="Choi E."/>
            <person name="Lee S.E."/>
            <person name="Jeon J."/>
            <person name="Kim H."/>
            <person name="Choi G."/>
            <person name="Song H."/>
            <person name="Lee J."/>
            <person name="Lee S.-C."/>
            <person name="Kwon J.-K."/>
            <person name="Lee H.-Y."/>
            <person name="Koo N."/>
            <person name="Hong Y."/>
            <person name="Kim R.W."/>
            <person name="Kang W.-H."/>
            <person name="Huh J.H."/>
            <person name="Kang B.-C."/>
            <person name="Yang T.-J."/>
            <person name="Lee Y.-H."/>
            <person name="Bennetzen J.L."/>
            <person name="Choi D."/>
        </authorList>
    </citation>
    <scope>NUCLEOTIDE SEQUENCE [LARGE SCALE GENOMIC DNA]</scope>
    <source>
        <strain evidence="7">cv. PBC81</strain>
    </source>
</reference>
<dbReference type="Pfam" id="PF14226">
    <property type="entry name" value="DIOX_N"/>
    <property type="match status" value="1"/>
</dbReference>
<dbReference type="InterPro" id="IPR027443">
    <property type="entry name" value="IPNS-like_sf"/>
</dbReference>
<dbReference type="GO" id="GO:0016706">
    <property type="term" value="F:2-oxoglutarate-dependent dioxygenase activity"/>
    <property type="evidence" value="ECO:0007669"/>
    <property type="project" value="UniProtKB-ARBA"/>
</dbReference>
<dbReference type="Proteomes" id="UP000224567">
    <property type="component" value="Unassembled WGS sequence"/>
</dbReference>
<proteinExistence type="predicted"/>
<comment type="caution">
    <text evidence="6">The sequence shown here is derived from an EMBL/GenBank/DDBJ whole genome shotgun (WGS) entry which is preliminary data.</text>
</comment>